<evidence type="ECO:0000256" key="1">
    <source>
        <dbReference type="SAM" id="MobiDB-lite"/>
    </source>
</evidence>
<gene>
    <name evidence="2" type="ORF">LTR05_001611</name>
</gene>
<evidence type="ECO:0000313" key="2">
    <source>
        <dbReference type="EMBL" id="KAK5091428.1"/>
    </source>
</evidence>
<feature type="compositionally biased region" description="Polar residues" evidence="1">
    <location>
        <begin position="1"/>
        <end position="19"/>
    </location>
</feature>
<proteinExistence type="predicted"/>
<organism evidence="2 3">
    <name type="scientific">Lithohypha guttulata</name>
    <dbReference type="NCBI Taxonomy" id="1690604"/>
    <lineage>
        <taxon>Eukaryota</taxon>
        <taxon>Fungi</taxon>
        <taxon>Dikarya</taxon>
        <taxon>Ascomycota</taxon>
        <taxon>Pezizomycotina</taxon>
        <taxon>Eurotiomycetes</taxon>
        <taxon>Chaetothyriomycetidae</taxon>
        <taxon>Chaetothyriales</taxon>
        <taxon>Trichomeriaceae</taxon>
        <taxon>Lithohypha</taxon>
    </lineage>
</organism>
<keyword evidence="3" id="KW-1185">Reference proteome</keyword>
<dbReference type="EMBL" id="JAVRRJ010000001">
    <property type="protein sequence ID" value="KAK5091428.1"/>
    <property type="molecule type" value="Genomic_DNA"/>
</dbReference>
<sequence>MALSQHYENITNASTPSLSSEHEINPQDQWHTCWKKLLNTRPAIKNIARNVFEMSRGILSQNPASASKENQVAVAVEQCEIVCAIVASWVVLNMWQIY</sequence>
<accession>A0AAN7YKC0</accession>
<feature type="region of interest" description="Disordered" evidence="1">
    <location>
        <begin position="1"/>
        <end position="24"/>
    </location>
</feature>
<evidence type="ECO:0000313" key="3">
    <source>
        <dbReference type="Proteomes" id="UP001309876"/>
    </source>
</evidence>
<dbReference type="Proteomes" id="UP001309876">
    <property type="component" value="Unassembled WGS sequence"/>
</dbReference>
<dbReference type="AlphaFoldDB" id="A0AAN7YKC0"/>
<reference evidence="2 3" key="1">
    <citation type="submission" date="2023-08" db="EMBL/GenBank/DDBJ databases">
        <title>Black Yeasts Isolated from many extreme environments.</title>
        <authorList>
            <person name="Coleine C."/>
            <person name="Stajich J.E."/>
            <person name="Selbmann L."/>
        </authorList>
    </citation>
    <scope>NUCLEOTIDE SEQUENCE [LARGE SCALE GENOMIC DNA]</scope>
    <source>
        <strain evidence="2 3">CCFEE 5910</strain>
    </source>
</reference>
<comment type="caution">
    <text evidence="2">The sequence shown here is derived from an EMBL/GenBank/DDBJ whole genome shotgun (WGS) entry which is preliminary data.</text>
</comment>
<name>A0AAN7YKC0_9EURO</name>
<protein>
    <submittedName>
        <fullName evidence="2">Uncharacterized protein</fullName>
    </submittedName>
</protein>